<dbReference type="AlphaFoldDB" id="A0A840UNG8"/>
<name>A0A840UNG8_9BACT</name>
<comment type="caution">
    <text evidence="1">The sequence shown here is derived from an EMBL/GenBank/DDBJ whole genome shotgun (WGS) entry which is preliminary data.</text>
</comment>
<sequence length="62" mass="7303">MTALPTQLPGERVKKALVAYCEMKQNHPERDRRSLLEMVETRFDLTPLECEFLNRQILEEGK</sequence>
<dbReference type="Proteomes" id="UP000539642">
    <property type="component" value="Unassembled WGS sequence"/>
</dbReference>
<protein>
    <submittedName>
        <fullName evidence="1">Uncharacterized protein</fullName>
    </submittedName>
</protein>
<dbReference type="EMBL" id="JACHEO010000001">
    <property type="protein sequence ID" value="MBB5346376.1"/>
    <property type="molecule type" value="Genomic_DNA"/>
</dbReference>
<gene>
    <name evidence="1" type="ORF">HNQ81_000083</name>
</gene>
<organism evidence="1 2">
    <name type="scientific">Desulfoprunum benzoelyticum</name>
    <dbReference type="NCBI Taxonomy" id="1506996"/>
    <lineage>
        <taxon>Bacteria</taxon>
        <taxon>Pseudomonadati</taxon>
        <taxon>Thermodesulfobacteriota</taxon>
        <taxon>Desulfobulbia</taxon>
        <taxon>Desulfobulbales</taxon>
        <taxon>Desulfobulbaceae</taxon>
        <taxon>Desulfoprunum</taxon>
    </lineage>
</organism>
<keyword evidence="2" id="KW-1185">Reference proteome</keyword>
<proteinExistence type="predicted"/>
<dbReference type="RefSeq" id="WP_183347168.1">
    <property type="nucleotide sequence ID" value="NZ_JACHEO010000001.1"/>
</dbReference>
<evidence type="ECO:0000313" key="2">
    <source>
        <dbReference type="Proteomes" id="UP000539642"/>
    </source>
</evidence>
<accession>A0A840UNG8</accession>
<evidence type="ECO:0000313" key="1">
    <source>
        <dbReference type="EMBL" id="MBB5346376.1"/>
    </source>
</evidence>
<reference evidence="1 2" key="1">
    <citation type="submission" date="2020-08" db="EMBL/GenBank/DDBJ databases">
        <title>Genomic Encyclopedia of Type Strains, Phase IV (KMG-IV): sequencing the most valuable type-strain genomes for metagenomic binning, comparative biology and taxonomic classification.</title>
        <authorList>
            <person name="Goeker M."/>
        </authorList>
    </citation>
    <scope>NUCLEOTIDE SEQUENCE [LARGE SCALE GENOMIC DNA]</scope>
    <source>
        <strain evidence="1 2">DSM 28570</strain>
    </source>
</reference>